<evidence type="ECO:0000256" key="3">
    <source>
        <dbReference type="ARBA" id="ARBA00022989"/>
    </source>
</evidence>
<dbReference type="Pfam" id="PF01741">
    <property type="entry name" value="MscL"/>
    <property type="match status" value="1"/>
</dbReference>
<dbReference type="PANTHER" id="PTHR30266:SF2">
    <property type="entry name" value="LARGE-CONDUCTANCE MECHANOSENSITIVE CHANNEL"/>
    <property type="match status" value="1"/>
</dbReference>
<dbReference type="Proteomes" id="UP001500621">
    <property type="component" value="Unassembled WGS sequence"/>
</dbReference>
<comment type="caution">
    <text evidence="6">The sequence shown here is derived from an EMBL/GenBank/DDBJ whole genome shotgun (WGS) entry which is preliminary data.</text>
</comment>
<protein>
    <submittedName>
        <fullName evidence="6">Large-conductance mechanosensitive channel protein MscL</fullName>
    </submittedName>
</protein>
<reference evidence="7" key="1">
    <citation type="journal article" date="2019" name="Int. J. Syst. Evol. Microbiol.">
        <title>The Global Catalogue of Microorganisms (GCM) 10K type strain sequencing project: providing services to taxonomists for standard genome sequencing and annotation.</title>
        <authorList>
            <consortium name="The Broad Institute Genomics Platform"/>
            <consortium name="The Broad Institute Genome Sequencing Center for Infectious Disease"/>
            <person name="Wu L."/>
            <person name="Ma J."/>
        </authorList>
    </citation>
    <scope>NUCLEOTIDE SEQUENCE [LARGE SCALE GENOMIC DNA]</scope>
    <source>
        <strain evidence="7">JCM 18127</strain>
    </source>
</reference>
<keyword evidence="7" id="KW-1185">Reference proteome</keyword>
<evidence type="ECO:0000313" key="6">
    <source>
        <dbReference type="EMBL" id="GAA4683110.1"/>
    </source>
</evidence>
<keyword evidence="4 5" id="KW-0472">Membrane</keyword>
<feature type="transmembrane region" description="Helical" evidence="5">
    <location>
        <begin position="12"/>
        <end position="41"/>
    </location>
</feature>
<keyword evidence="2 5" id="KW-0812">Transmembrane</keyword>
<gene>
    <name evidence="6" type="primary">mscL</name>
    <name evidence="6" type="ORF">GCM10023226_20320</name>
</gene>
<accession>A0ABP8WAB9</accession>
<evidence type="ECO:0000256" key="5">
    <source>
        <dbReference type="SAM" id="Phobius"/>
    </source>
</evidence>
<evidence type="ECO:0000256" key="1">
    <source>
        <dbReference type="ARBA" id="ARBA00004141"/>
    </source>
</evidence>
<dbReference type="RefSeq" id="WP_345265363.1">
    <property type="nucleotide sequence ID" value="NZ_BAABIM010000002.1"/>
</dbReference>
<dbReference type="InterPro" id="IPR037673">
    <property type="entry name" value="MSC/AndL"/>
</dbReference>
<dbReference type="InterPro" id="IPR036019">
    <property type="entry name" value="MscL_channel"/>
</dbReference>
<keyword evidence="3 5" id="KW-1133">Transmembrane helix</keyword>
<dbReference type="SUPFAM" id="SSF81330">
    <property type="entry name" value="Gated mechanosensitive channel"/>
    <property type="match status" value="1"/>
</dbReference>
<name>A0ABP8WAB9_9ACTN</name>
<dbReference type="PROSITE" id="PS01327">
    <property type="entry name" value="MSCL"/>
    <property type="match status" value="1"/>
</dbReference>
<dbReference type="Gene3D" id="1.10.1200.120">
    <property type="entry name" value="Large-conductance mechanosensitive channel, MscL, domain 1"/>
    <property type="match status" value="1"/>
</dbReference>
<organism evidence="6 7">
    <name type="scientific">Nocardioides nanhaiensis</name>
    <dbReference type="NCBI Taxonomy" id="1476871"/>
    <lineage>
        <taxon>Bacteria</taxon>
        <taxon>Bacillati</taxon>
        <taxon>Actinomycetota</taxon>
        <taxon>Actinomycetes</taxon>
        <taxon>Propionibacteriales</taxon>
        <taxon>Nocardioidaceae</taxon>
        <taxon>Nocardioides</taxon>
    </lineage>
</organism>
<feature type="transmembrane region" description="Helical" evidence="5">
    <location>
        <begin position="61"/>
        <end position="83"/>
    </location>
</feature>
<dbReference type="EMBL" id="BAABIM010000002">
    <property type="protein sequence ID" value="GAA4683110.1"/>
    <property type="molecule type" value="Genomic_DNA"/>
</dbReference>
<sequence>MSGFKNFLLRGNLIDLAVAVIIGTAFGAVVTEFTNVLLSAIGRLTGGKQPNFDTVEVGGVIVGPFLTALVAFLILAAVVYFFVVTPYVKAKERFFPSPEPGTPEDIKLLQEIRDLLATGGTARITPPAE</sequence>
<comment type="subcellular location">
    <subcellularLocation>
        <location evidence="1">Membrane</location>
        <topology evidence="1">Multi-pass membrane protein</topology>
    </subcellularLocation>
</comment>
<evidence type="ECO:0000256" key="4">
    <source>
        <dbReference type="ARBA" id="ARBA00023136"/>
    </source>
</evidence>
<proteinExistence type="predicted"/>
<dbReference type="InterPro" id="IPR019823">
    <property type="entry name" value="Mechanosensitive_channel_CS"/>
</dbReference>
<evidence type="ECO:0000313" key="7">
    <source>
        <dbReference type="Proteomes" id="UP001500621"/>
    </source>
</evidence>
<evidence type="ECO:0000256" key="2">
    <source>
        <dbReference type="ARBA" id="ARBA00022692"/>
    </source>
</evidence>
<dbReference type="PANTHER" id="PTHR30266">
    <property type="entry name" value="MECHANOSENSITIVE CHANNEL MSCL"/>
    <property type="match status" value="1"/>
</dbReference>